<keyword evidence="3" id="KW-1185">Reference proteome</keyword>
<feature type="coiled-coil region" evidence="1">
    <location>
        <begin position="3"/>
        <end position="37"/>
    </location>
</feature>
<gene>
    <name evidence="2" type="ORF">FB45DRAFT_824691</name>
</gene>
<sequence length="322" mass="36115">MSSTNLRARLKEIQQQISTLEAQMASLRSEEEAVARELAAIVYPVLTLPNDVVSEIFIQYVHGVPKSSPLGLLWVCRSWREVALFTCRLWTRLWRFGDELEQHTVDALTLWLAHSGNLPFDLGASLPLMPWNDADAFFDLLSQHSSRIRELDLLSWGTHPSPIILARSFPRLEKLTIATSDGVDSIPMPHLDAPNLRQVDLECYPLEPCKAALPWAQLTALSLQSDLYSCWEILSCTSNLEVLTMHAEDQGSRSIPGSSSLTLPRLHTICLDPEDRGITSDILLHLTLPALNDFTFWLVPSSEPLFTALVDRSGCSLRKLHL</sequence>
<proteinExistence type="predicted"/>
<feature type="non-terminal residue" evidence="2">
    <location>
        <position position="1"/>
    </location>
</feature>
<dbReference type="InterPro" id="IPR032675">
    <property type="entry name" value="LRR_dom_sf"/>
</dbReference>
<reference evidence="2" key="1">
    <citation type="submission" date="2023-03" db="EMBL/GenBank/DDBJ databases">
        <title>Massive genome expansion in bonnet fungi (Mycena s.s.) driven by repeated elements and novel gene families across ecological guilds.</title>
        <authorList>
            <consortium name="Lawrence Berkeley National Laboratory"/>
            <person name="Harder C.B."/>
            <person name="Miyauchi S."/>
            <person name="Viragh M."/>
            <person name="Kuo A."/>
            <person name="Thoen E."/>
            <person name="Andreopoulos B."/>
            <person name="Lu D."/>
            <person name="Skrede I."/>
            <person name="Drula E."/>
            <person name="Henrissat B."/>
            <person name="Morin E."/>
            <person name="Kohler A."/>
            <person name="Barry K."/>
            <person name="LaButti K."/>
            <person name="Morin E."/>
            <person name="Salamov A."/>
            <person name="Lipzen A."/>
            <person name="Mereny Z."/>
            <person name="Hegedus B."/>
            <person name="Baldrian P."/>
            <person name="Stursova M."/>
            <person name="Weitz H."/>
            <person name="Taylor A."/>
            <person name="Grigoriev I.V."/>
            <person name="Nagy L.G."/>
            <person name="Martin F."/>
            <person name="Kauserud H."/>
        </authorList>
    </citation>
    <scope>NUCLEOTIDE SEQUENCE</scope>
    <source>
        <strain evidence="2">9284</strain>
    </source>
</reference>
<name>A0AAD7CDX9_9AGAR</name>
<evidence type="ECO:0008006" key="4">
    <source>
        <dbReference type="Google" id="ProtNLM"/>
    </source>
</evidence>
<dbReference type="Gene3D" id="3.80.10.10">
    <property type="entry name" value="Ribonuclease Inhibitor"/>
    <property type="match status" value="1"/>
</dbReference>
<comment type="caution">
    <text evidence="2">The sequence shown here is derived from an EMBL/GenBank/DDBJ whole genome shotgun (WGS) entry which is preliminary data.</text>
</comment>
<evidence type="ECO:0000313" key="3">
    <source>
        <dbReference type="Proteomes" id="UP001221142"/>
    </source>
</evidence>
<protein>
    <recommendedName>
        <fullName evidence="4">F-box domain-containing protein</fullName>
    </recommendedName>
</protein>
<evidence type="ECO:0000313" key="2">
    <source>
        <dbReference type="EMBL" id="KAJ7644516.1"/>
    </source>
</evidence>
<evidence type="ECO:0000256" key="1">
    <source>
        <dbReference type="SAM" id="Coils"/>
    </source>
</evidence>
<dbReference type="AlphaFoldDB" id="A0AAD7CDX9"/>
<dbReference type="EMBL" id="JARKIF010000003">
    <property type="protein sequence ID" value="KAJ7644516.1"/>
    <property type="molecule type" value="Genomic_DNA"/>
</dbReference>
<accession>A0AAD7CDX9</accession>
<dbReference type="Proteomes" id="UP001221142">
    <property type="component" value="Unassembled WGS sequence"/>
</dbReference>
<organism evidence="2 3">
    <name type="scientific">Roridomyces roridus</name>
    <dbReference type="NCBI Taxonomy" id="1738132"/>
    <lineage>
        <taxon>Eukaryota</taxon>
        <taxon>Fungi</taxon>
        <taxon>Dikarya</taxon>
        <taxon>Basidiomycota</taxon>
        <taxon>Agaricomycotina</taxon>
        <taxon>Agaricomycetes</taxon>
        <taxon>Agaricomycetidae</taxon>
        <taxon>Agaricales</taxon>
        <taxon>Marasmiineae</taxon>
        <taxon>Mycenaceae</taxon>
        <taxon>Roridomyces</taxon>
    </lineage>
</organism>
<keyword evidence="1" id="KW-0175">Coiled coil</keyword>